<keyword evidence="4 7" id="KW-0689">Ribosomal protein</keyword>
<dbReference type="InterPro" id="IPR036935">
    <property type="entry name" value="Ribosomal_bL9_N_sf"/>
</dbReference>
<dbReference type="InterPro" id="IPR000244">
    <property type="entry name" value="Ribosomal_bL9"/>
</dbReference>
<dbReference type="HAMAP" id="MF_00503">
    <property type="entry name" value="Ribosomal_bL9"/>
    <property type="match status" value="1"/>
</dbReference>
<dbReference type="Proteomes" id="UP000031971">
    <property type="component" value="Unassembled WGS sequence"/>
</dbReference>
<dbReference type="GO" id="GO:1990904">
    <property type="term" value="C:ribonucleoprotein complex"/>
    <property type="evidence" value="ECO:0007669"/>
    <property type="project" value="UniProtKB-KW"/>
</dbReference>
<dbReference type="GO" id="GO:0003735">
    <property type="term" value="F:structural constituent of ribosome"/>
    <property type="evidence" value="ECO:0007669"/>
    <property type="project" value="InterPro"/>
</dbReference>
<keyword evidence="5 7" id="KW-0687">Ribonucleoprotein</keyword>
<dbReference type="InterPro" id="IPR020594">
    <property type="entry name" value="Ribosomal_bL9_bac/chp"/>
</dbReference>
<protein>
    <recommendedName>
        <fullName evidence="6 7">Large ribosomal subunit protein bL9</fullName>
    </recommendedName>
</protein>
<evidence type="ECO:0000313" key="10">
    <source>
        <dbReference type="EMBL" id="KIL98548.1"/>
    </source>
</evidence>
<dbReference type="InterPro" id="IPR020069">
    <property type="entry name" value="Ribosomal_bL9_C"/>
</dbReference>
<keyword evidence="3 7" id="KW-0694">RNA-binding</keyword>
<dbReference type="Gene3D" id="3.10.430.100">
    <property type="entry name" value="Ribosomal protein L9, C-terminal domain"/>
    <property type="match status" value="1"/>
</dbReference>
<dbReference type="OrthoDB" id="9788336at2"/>
<proteinExistence type="inferred from homology"/>
<evidence type="ECO:0000256" key="5">
    <source>
        <dbReference type="ARBA" id="ARBA00023274"/>
    </source>
</evidence>
<feature type="region of interest" description="Disordered" evidence="8">
    <location>
        <begin position="154"/>
        <end position="187"/>
    </location>
</feature>
<comment type="caution">
    <text evidence="10">The sequence shown here is derived from an EMBL/GenBank/DDBJ whole genome shotgun (WGS) entry which is preliminary data.</text>
</comment>
<evidence type="ECO:0000256" key="8">
    <source>
        <dbReference type="SAM" id="MobiDB-lite"/>
    </source>
</evidence>
<comment type="similarity">
    <text evidence="1 7">Belongs to the bacterial ribosomal protein bL9 family.</text>
</comment>
<sequence length="187" mass="20095">MEVILLERIEKLGQMGDVVNVKPGFARNFLLPQKKALRASKANLAFFEKQRVQLEALNLKRRDEAQAVADKMAGLSVLMVRQAGESGQLYGSVSGKDVADAVKASGYTIERRMVNLDQPIKTLGSYGVRVSLHPEVSVVVTINVARSAEEAERAAAAAAAATEVEEAEEAPAEEDVADEVTEEAAEA</sequence>
<dbReference type="SUPFAM" id="SSF55658">
    <property type="entry name" value="L9 N-domain-like"/>
    <property type="match status" value="1"/>
</dbReference>
<reference evidence="10 11" key="1">
    <citation type="submission" date="2015-01" db="EMBL/GenBank/DDBJ databases">
        <title>Genome Sequence of Magnetospirillum magnetotacticum Strain MS-1.</title>
        <authorList>
            <person name="Marinov G.K."/>
            <person name="Smalley M.D."/>
            <person name="DeSalvo G."/>
        </authorList>
    </citation>
    <scope>NUCLEOTIDE SEQUENCE [LARGE SCALE GENOMIC DNA]</scope>
    <source>
        <strain evidence="10 11">MS-1</strain>
    </source>
</reference>
<keyword evidence="11" id="KW-1185">Reference proteome</keyword>
<dbReference type="RefSeq" id="WP_009868622.1">
    <property type="nucleotide sequence ID" value="NZ_JXSL01000027.1"/>
</dbReference>
<dbReference type="GO" id="GO:0005840">
    <property type="term" value="C:ribosome"/>
    <property type="evidence" value="ECO:0007669"/>
    <property type="project" value="UniProtKB-KW"/>
</dbReference>
<feature type="compositionally biased region" description="Acidic residues" evidence="8">
    <location>
        <begin position="163"/>
        <end position="187"/>
    </location>
</feature>
<evidence type="ECO:0000256" key="4">
    <source>
        <dbReference type="ARBA" id="ARBA00022980"/>
    </source>
</evidence>
<dbReference type="Pfam" id="PF01281">
    <property type="entry name" value="Ribosomal_L9_N"/>
    <property type="match status" value="1"/>
</dbReference>
<dbReference type="STRING" id="272627.CCC_01998"/>
<dbReference type="InterPro" id="IPR036791">
    <property type="entry name" value="Ribosomal_bL9_C_sf"/>
</dbReference>
<dbReference type="Pfam" id="PF03948">
    <property type="entry name" value="Ribosomal_L9_C"/>
    <property type="match status" value="1"/>
</dbReference>
<gene>
    <name evidence="7" type="primary">rplI</name>
    <name evidence="10" type="ORF">CCC_01998</name>
</gene>
<feature type="domain" description="Ribosomal protein L9" evidence="9">
    <location>
        <begin position="13"/>
        <end position="40"/>
    </location>
</feature>
<evidence type="ECO:0000256" key="7">
    <source>
        <dbReference type="HAMAP-Rule" id="MF_00503"/>
    </source>
</evidence>
<evidence type="ECO:0000256" key="1">
    <source>
        <dbReference type="ARBA" id="ARBA00010605"/>
    </source>
</evidence>
<comment type="function">
    <text evidence="7">Binds to the 23S rRNA.</text>
</comment>
<name>A0A0C2YTR9_PARME</name>
<dbReference type="NCBIfam" id="TIGR00158">
    <property type="entry name" value="L9"/>
    <property type="match status" value="1"/>
</dbReference>
<dbReference type="GO" id="GO:0019843">
    <property type="term" value="F:rRNA binding"/>
    <property type="evidence" value="ECO:0007669"/>
    <property type="project" value="UniProtKB-UniRule"/>
</dbReference>
<evidence type="ECO:0000256" key="3">
    <source>
        <dbReference type="ARBA" id="ARBA00022884"/>
    </source>
</evidence>
<evidence type="ECO:0000256" key="2">
    <source>
        <dbReference type="ARBA" id="ARBA00022730"/>
    </source>
</evidence>
<evidence type="ECO:0000256" key="6">
    <source>
        <dbReference type="ARBA" id="ARBA00035292"/>
    </source>
</evidence>
<evidence type="ECO:0000259" key="9">
    <source>
        <dbReference type="PROSITE" id="PS00651"/>
    </source>
</evidence>
<evidence type="ECO:0000313" key="11">
    <source>
        <dbReference type="Proteomes" id="UP000031971"/>
    </source>
</evidence>
<dbReference type="InterPro" id="IPR020070">
    <property type="entry name" value="Ribosomal_bL9_N"/>
</dbReference>
<dbReference type="InterPro" id="IPR009027">
    <property type="entry name" value="Ribosomal_bL9/RNase_H1_N"/>
</dbReference>
<dbReference type="Gene3D" id="3.40.5.10">
    <property type="entry name" value="Ribosomal protein L9, N-terminal domain"/>
    <property type="match status" value="1"/>
</dbReference>
<dbReference type="GO" id="GO:0006412">
    <property type="term" value="P:translation"/>
    <property type="evidence" value="ECO:0007669"/>
    <property type="project" value="UniProtKB-UniRule"/>
</dbReference>
<dbReference type="SUPFAM" id="SSF55653">
    <property type="entry name" value="Ribosomal protein L9 C-domain"/>
    <property type="match status" value="1"/>
</dbReference>
<organism evidence="10 11">
    <name type="scientific">Paramagnetospirillum magnetotacticum MS-1</name>
    <dbReference type="NCBI Taxonomy" id="272627"/>
    <lineage>
        <taxon>Bacteria</taxon>
        <taxon>Pseudomonadati</taxon>
        <taxon>Pseudomonadota</taxon>
        <taxon>Alphaproteobacteria</taxon>
        <taxon>Rhodospirillales</taxon>
        <taxon>Magnetospirillaceae</taxon>
        <taxon>Paramagnetospirillum</taxon>
    </lineage>
</organism>
<keyword evidence="2 7" id="KW-0699">rRNA-binding</keyword>
<dbReference type="AlphaFoldDB" id="A0A0C2YTR9"/>
<dbReference type="PROSITE" id="PS00651">
    <property type="entry name" value="RIBOSOMAL_L9"/>
    <property type="match status" value="1"/>
</dbReference>
<dbReference type="EMBL" id="JXSL01000027">
    <property type="protein sequence ID" value="KIL98548.1"/>
    <property type="molecule type" value="Genomic_DNA"/>
</dbReference>
<accession>A0A0C2YTR9</accession>
<dbReference type="PANTHER" id="PTHR21368">
    <property type="entry name" value="50S RIBOSOMAL PROTEIN L9"/>
    <property type="match status" value="1"/>
</dbReference>